<dbReference type="OrthoDB" id="3251775at2759"/>
<evidence type="ECO:0000313" key="4">
    <source>
        <dbReference type="Proteomes" id="UP000053477"/>
    </source>
</evidence>
<sequence length="285" mass="32952">MKSKVVGFTLSTYDALLMFSEEFDQVFSNRRNNPFFRNILLFNRYGMLLTFILYISTVSIPVGNMTREWVHWLWLGHNHHACIIDRLVIYVLCWMWNWRKDISWMLIMGFATITCINVTFIAIAISQFYNITFFLELGVIRTCYVSKIPQYYIRTFICSPQSNDKLLKAAMDCYALFFLTMNALSRPRLTSQGILKVLLRDGLQFLLVTLTMKLTNVITTATTPVAIALFVPTLGLAVNSTATSRFYVQMCIAKQTDDLRQHEVPEIHAIDKEIPLELLPTKSLK</sequence>
<proteinExistence type="predicted"/>
<protein>
    <recommendedName>
        <fullName evidence="2">DUF6533 domain-containing protein</fullName>
    </recommendedName>
</protein>
<dbReference type="Pfam" id="PF20151">
    <property type="entry name" value="DUF6533"/>
    <property type="match status" value="1"/>
</dbReference>
<evidence type="ECO:0000259" key="2">
    <source>
        <dbReference type="Pfam" id="PF20151"/>
    </source>
</evidence>
<keyword evidence="1" id="KW-1133">Transmembrane helix</keyword>
<keyword evidence="1" id="KW-0812">Transmembrane</keyword>
<feature type="transmembrane region" description="Helical" evidence="1">
    <location>
        <begin position="104"/>
        <end position="129"/>
    </location>
</feature>
<organism evidence="3 4">
    <name type="scientific">Schizopora paradoxa</name>
    <dbReference type="NCBI Taxonomy" id="27342"/>
    <lineage>
        <taxon>Eukaryota</taxon>
        <taxon>Fungi</taxon>
        <taxon>Dikarya</taxon>
        <taxon>Basidiomycota</taxon>
        <taxon>Agaricomycotina</taxon>
        <taxon>Agaricomycetes</taxon>
        <taxon>Hymenochaetales</taxon>
        <taxon>Schizoporaceae</taxon>
        <taxon>Schizopora</taxon>
    </lineage>
</organism>
<evidence type="ECO:0000313" key="3">
    <source>
        <dbReference type="EMBL" id="KLO12058.1"/>
    </source>
</evidence>
<dbReference type="Proteomes" id="UP000053477">
    <property type="component" value="Unassembled WGS sequence"/>
</dbReference>
<feature type="transmembrane region" description="Helical" evidence="1">
    <location>
        <begin position="72"/>
        <end position="92"/>
    </location>
</feature>
<dbReference type="InParanoid" id="A0A0H2RRF3"/>
<dbReference type="AlphaFoldDB" id="A0A0H2RRF3"/>
<dbReference type="EMBL" id="KQ085986">
    <property type="protein sequence ID" value="KLO12058.1"/>
    <property type="molecule type" value="Genomic_DNA"/>
</dbReference>
<feature type="transmembrane region" description="Helical" evidence="1">
    <location>
        <begin position="205"/>
        <end position="231"/>
    </location>
</feature>
<gene>
    <name evidence="3" type="ORF">SCHPADRAFT_941547</name>
</gene>
<feature type="transmembrane region" description="Helical" evidence="1">
    <location>
        <begin position="39"/>
        <end position="60"/>
    </location>
</feature>
<dbReference type="InterPro" id="IPR045340">
    <property type="entry name" value="DUF6533"/>
</dbReference>
<evidence type="ECO:0000256" key="1">
    <source>
        <dbReference type="SAM" id="Phobius"/>
    </source>
</evidence>
<keyword evidence="1" id="KW-0472">Membrane</keyword>
<keyword evidence="4" id="KW-1185">Reference proteome</keyword>
<name>A0A0H2RRF3_9AGAM</name>
<feature type="domain" description="DUF6533" evidence="2">
    <location>
        <begin position="5"/>
        <end position="49"/>
    </location>
</feature>
<accession>A0A0H2RRF3</accession>
<reference evidence="3 4" key="1">
    <citation type="submission" date="2015-04" db="EMBL/GenBank/DDBJ databases">
        <title>Complete genome sequence of Schizopora paradoxa KUC8140, a cosmopolitan wood degrader in East Asia.</title>
        <authorList>
            <consortium name="DOE Joint Genome Institute"/>
            <person name="Min B."/>
            <person name="Park H."/>
            <person name="Jang Y."/>
            <person name="Kim J.-J."/>
            <person name="Kim K.H."/>
            <person name="Pangilinan J."/>
            <person name="Lipzen A."/>
            <person name="Riley R."/>
            <person name="Grigoriev I.V."/>
            <person name="Spatafora J.W."/>
            <person name="Choi I.-G."/>
        </authorList>
    </citation>
    <scope>NUCLEOTIDE SEQUENCE [LARGE SCALE GENOMIC DNA]</scope>
    <source>
        <strain evidence="3 4">KUC8140</strain>
    </source>
</reference>